<dbReference type="Gene3D" id="1.10.840.10">
    <property type="entry name" value="Ras guanine-nucleotide exchange factors catalytic domain"/>
    <property type="match status" value="1"/>
</dbReference>
<gene>
    <name evidence="2" type="ORF">HJG60_017178</name>
</gene>
<sequence>MRLPRDGEDFASQTWYYDPLFHQAQVLVLASALVLPSCTESLKERTAALKGLVELALAWQPGAARDLPGLVAVMGALLMRQVSRLERTWRQLRRSHTEAALAFEQELKPLMRALDEGTGSCDPGEVALPHVVTVVRLLEGEELPGQLDRS</sequence>
<feature type="domain" description="Ras-GEF" evidence="1">
    <location>
        <begin position="38"/>
        <end position="105"/>
    </location>
</feature>
<dbReference type="PANTHER" id="PTHR14247:SF11">
    <property type="entry name" value="SH2 DOMAIN-CONTAINING PROTEIN 3A"/>
    <property type="match status" value="1"/>
</dbReference>
<accession>A0A833ZSR3</accession>
<dbReference type="InterPro" id="IPR051853">
    <property type="entry name" value="SH2-Ras-GEF_adapter"/>
</dbReference>
<dbReference type="GO" id="GO:0005085">
    <property type="term" value="F:guanyl-nucleotide exchange factor activity"/>
    <property type="evidence" value="ECO:0007669"/>
    <property type="project" value="InterPro"/>
</dbReference>
<comment type="caution">
    <text evidence="2">The sequence shown here is derived from an EMBL/GenBank/DDBJ whole genome shotgun (WGS) entry which is preliminary data.</text>
</comment>
<name>A0A833ZSR3_9CHIR</name>
<evidence type="ECO:0000313" key="2">
    <source>
        <dbReference type="EMBL" id="KAF6096965.1"/>
    </source>
</evidence>
<proteinExistence type="predicted"/>
<dbReference type="Pfam" id="PF00617">
    <property type="entry name" value="RasGEF"/>
    <property type="match status" value="1"/>
</dbReference>
<evidence type="ECO:0000313" key="3">
    <source>
        <dbReference type="Proteomes" id="UP000664940"/>
    </source>
</evidence>
<protein>
    <submittedName>
        <fullName evidence="2">SH2 domain containing 3A</fullName>
    </submittedName>
</protein>
<dbReference type="Proteomes" id="UP000664940">
    <property type="component" value="Unassembled WGS sequence"/>
</dbReference>
<dbReference type="InterPro" id="IPR001895">
    <property type="entry name" value="RASGEF_cat_dom"/>
</dbReference>
<dbReference type="EMBL" id="JABVXQ010000008">
    <property type="protein sequence ID" value="KAF6096965.1"/>
    <property type="molecule type" value="Genomic_DNA"/>
</dbReference>
<dbReference type="InterPro" id="IPR023578">
    <property type="entry name" value="Ras_GEF_dom_sf"/>
</dbReference>
<organism evidence="2 3">
    <name type="scientific">Phyllostomus discolor</name>
    <name type="common">pale spear-nosed bat</name>
    <dbReference type="NCBI Taxonomy" id="89673"/>
    <lineage>
        <taxon>Eukaryota</taxon>
        <taxon>Metazoa</taxon>
        <taxon>Chordata</taxon>
        <taxon>Craniata</taxon>
        <taxon>Vertebrata</taxon>
        <taxon>Euteleostomi</taxon>
        <taxon>Mammalia</taxon>
        <taxon>Eutheria</taxon>
        <taxon>Laurasiatheria</taxon>
        <taxon>Chiroptera</taxon>
        <taxon>Yangochiroptera</taxon>
        <taxon>Phyllostomidae</taxon>
        <taxon>Phyllostominae</taxon>
        <taxon>Phyllostomus</taxon>
    </lineage>
</organism>
<dbReference type="InterPro" id="IPR036964">
    <property type="entry name" value="RASGEF_cat_dom_sf"/>
</dbReference>
<dbReference type="PANTHER" id="PTHR14247">
    <property type="entry name" value="BREAST CANCER ANTI-ESTROGEN RESISTANCE PROTEIN 3 HOMOLOG-LIKE PROTEIN"/>
    <property type="match status" value="1"/>
</dbReference>
<reference evidence="2 3" key="1">
    <citation type="journal article" date="2020" name="Nature">
        <title>Six reference-quality genomes reveal evolution of bat adaptations.</title>
        <authorList>
            <person name="Jebb D."/>
            <person name="Huang Z."/>
            <person name="Pippel M."/>
            <person name="Hughes G.M."/>
            <person name="Lavrichenko K."/>
            <person name="Devanna P."/>
            <person name="Winkler S."/>
            <person name="Jermiin L.S."/>
            <person name="Skirmuntt E.C."/>
            <person name="Katzourakis A."/>
            <person name="Burkitt-Gray L."/>
            <person name="Ray D.A."/>
            <person name="Sullivan K.A.M."/>
            <person name="Roscito J.G."/>
            <person name="Kirilenko B.M."/>
            <person name="Davalos L.M."/>
            <person name="Corthals A.P."/>
            <person name="Power M.L."/>
            <person name="Jones G."/>
            <person name="Ransome R.D."/>
            <person name="Dechmann D.K.N."/>
            <person name="Locatelli A.G."/>
            <person name="Puechmaille S.J."/>
            <person name="Fedrigo O."/>
            <person name="Jarvis E.D."/>
            <person name="Hiller M."/>
            <person name="Vernes S.C."/>
            <person name="Myers E.W."/>
            <person name="Teeling E.C."/>
        </authorList>
    </citation>
    <scope>NUCLEOTIDE SEQUENCE [LARGE SCALE GENOMIC DNA]</scope>
    <source>
        <strain evidence="2">Bat1K_MPI-CBG_1</strain>
    </source>
</reference>
<dbReference type="SUPFAM" id="SSF48366">
    <property type="entry name" value="Ras GEF"/>
    <property type="match status" value="1"/>
</dbReference>
<evidence type="ECO:0000259" key="1">
    <source>
        <dbReference type="Pfam" id="PF00617"/>
    </source>
</evidence>
<dbReference type="GO" id="GO:0007264">
    <property type="term" value="P:small GTPase-mediated signal transduction"/>
    <property type="evidence" value="ECO:0007669"/>
    <property type="project" value="InterPro"/>
</dbReference>
<dbReference type="AlphaFoldDB" id="A0A833ZSR3"/>